<dbReference type="PROSITE" id="PS50240">
    <property type="entry name" value="TRYPSIN_DOM"/>
    <property type="match status" value="1"/>
</dbReference>
<keyword evidence="4" id="KW-0472">Membrane</keyword>
<evidence type="ECO:0000256" key="1">
    <source>
        <dbReference type="ARBA" id="ARBA00023157"/>
    </source>
</evidence>
<gene>
    <name evidence="4" type="primary">Tmprss9_4</name>
    <name evidence="4" type="ORF">CM83_2702</name>
</gene>
<sequence>MESHNQTSSSFEGTLDSTVHAGTINLHDPSSRKWTERAKTLQVHPRCARNSSTSFTQYDFGLVIVENPFVLSPFRISIITLPDFGRIDITNMLHGNPVPCVTMGWISDEQVHRARITNLEKFDVTIQTHEWCRRSILNHTMVEGGPFVYDRTLQICAKGRNDNQEVCEMDSGGPLLCGEGPNKEFIALITDVTEERHCGKGIPLVYARMDLVDKWILGAMKLSNTYIHTSNAYVTTVLVAILTFGC</sequence>
<keyword evidence="4" id="KW-0378">Hydrolase</keyword>
<comment type="similarity">
    <text evidence="2">Belongs to the peptidase S1 family. CLIP subfamily.</text>
</comment>
<feature type="domain" description="Peptidase S1" evidence="3">
    <location>
        <begin position="1"/>
        <end position="221"/>
    </location>
</feature>
<evidence type="ECO:0000313" key="5">
    <source>
        <dbReference type="EMBL" id="JAG57878.1"/>
    </source>
</evidence>
<dbReference type="InterPro" id="IPR009003">
    <property type="entry name" value="Peptidase_S1_PA"/>
</dbReference>
<dbReference type="EMBL" id="GBRD01007943">
    <property type="protein sequence ID" value="JAG57878.1"/>
    <property type="molecule type" value="Transcribed_RNA"/>
</dbReference>
<evidence type="ECO:0000256" key="2">
    <source>
        <dbReference type="ARBA" id="ARBA00024195"/>
    </source>
</evidence>
<dbReference type="SUPFAM" id="SSF50494">
    <property type="entry name" value="Trypsin-like serine proteases"/>
    <property type="match status" value="1"/>
</dbReference>
<evidence type="ECO:0000259" key="3">
    <source>
        <dbReference type="PROSITE" id="PS50240"/>
    </source>
</evidence>
<keyword evidence="1" id="KW-1015">Disulfide bond</keyword>
<dbReference type="SMART" id="SM00020">
    <property type="entry name" value="Tryp_SPc"/>
    <property type="match status" value="1"/>
</dbReference>
<reference evidence="4" key="2">
    <citation type="submission" date="2014-07" db="EMBL/GenBank/DDBJ databases">
        <authorList>
            <person name="Hull J."/>
        </authorList>
    </citation>
    <scope>NUCLEOTIDE SEQUENCE</scope>
</reference>
<dbReference type="InterPro" id="IPR001254">
    <property type="entry name" value="Trypsin_dom"/>
</dbReference>
<reference evidence="4" key="1">
    <citation type="journal article" date="2014" name="PLoS ONE">
        <title>Transcriptome-Based Identification of ABC Transporters in the Western Tarnished Plant Bug Lygus hesperus.</title>
        <authorList>
            <person name="Hull J.J."/>
            <person name="Chaney K."/>
            <person name="Geib S.M."/>
            <person name="Fabrick J.A."/>
            <person name="Brent C.S."/>
            <person name="Walsh D."/>
            <person name="Lavine L.C."/>
        </authorList>
    </citation>
    <scope>NUCLEOTIDE SEQUENCE</scope>
</reference>
<dbReference type="GO" id="GO:0006508">
    <property type="term" value="P:proteolysis"/>
    <property type="evidence" value="ECO:0007669"/>
    <property type="project" value="UniProtKB-KW"/>
</dbReference>
<reference evidence="5" key="3">
    <citation type="submission" date="2014-09" db="EMBL/GenBank/DDBJ databases">
        <authorList>
            <person name="Magalhaes I.L.F."/>
            <person name="Oliveira U."/>
            <person name="Santos F.R."/>
            <person name="Vidigal T.H.D.A."/>
            <person name="Brescovit A.D."/>
            <person name="Santos A.J."/>
        </authorList>
    </citation>
    <scope>NUCLEOTIDE SEQUENCE</scope>
</reference>
<protein>
    <submittedName>
        <fullName evidence="4">Transmembrane protease serine 9</fullName>
    </submittedName>
</protein>
<dbReference type="Gene3D" id="2.40.10.10">
    <property type="entry name" value="Trypsin-like serine proteases"/>
    <property type="match status" value="1"/>
</dbReference>
<keyword evidence="4" id="KW-0812">Transmembrane</keyword>
<evidence type="ECO:0000313" key="4">
    <source>
        <dbReference type="EMBL" id="JAG10506.1"/>
    </source>
</evidence>
<dbReference type="GO" id="GO:0004252">
    <property type="term" value="F:serine-type endopeptidase activity"/>
    <property type="evidence" value="ECO:0007669"/>
    <property type="project" value="InterPro"/>
</dbReference>
<proteinExistence type="inferred from homology"/>
<dbReference type="PANTHER" id="PTHR24256">
    <property type="entry name" value="TRYPTASE-RELATED"/>
    <property type="match status" value="1"/>
</dbReference>
<dbReference type="EMBL" id="GBHO01033098">
    <property type="protein sequence ID" value="JAG10506.1"/>
    <property type="molecule type" value="Transcribed_RNA"/>
</dbReference>
<name>A0A0A9WSV8_LYGHE</name>
<dbReference type="Pfam" id="PF00089">
    <property type="entry name" value="Trypsin"/>
    <property type="match status" value="1"/>
</dbReference>
<dbReference type="AlphaFoldDB" id="A0A0A9WSV8"/>
<dbReference type="InterPro" id="IPR051487">
    <property type="entry name" value="Ser/Thr_Proteases_Immune/Dev"/>
</dbReference>
<accession>A0A0A9WSV8</accession>
<keyword evidence="4" id="KW-0645">Protease</keyword>
<dbReference type="InterPro" id="IPR043504">
    <property type="entry name" value="Peptidase_S1_PA_chymotrypsin"/>
</dbReference>
<organism evidence="4">
    <name type="scientific">Lygus hesperus</name>
    <name type="common">Western plant bug</name>
    <dbReference type="NCBI Taxonomy" id="30085"/>
    <lineage>
        <taxon>Eukaryota</taxon>
        <taxon>Metazoa</taxon>
        <taxon>Ecdysozoa</taxon>
        <taxon>Arthropoda</taxon>
        <taxon>Hexapoda</taxon>
        <taxon>Insecta</taxon>
        <taxon>Pterygota</taxon>
        <taxon>Neoptera</taxon>
        <taxon>Paraneoptera</taxon>
        <taxon>Hemiptera</taxon>
        <taxon>Heteroptera</taxon>
        <taxon>Panheteroptera</taxon>
        <taxon>Cimicomorpha</taxon>
        <taxon>Miridae</taxon>
        <taxon>Mirini</taxon>
        <taxon>Lygus</taxon>
    </lineage>
</organism>